<comment type="caution">
    <text evidence="1">The sequence shown here is derived from an EMBL/GenBank/DDBJ whole genome shotgun (WGS) entry which is preliminary data.</text>
</comment>
<reference evidence="2" key="1">
    <citation type="journal article" date="2022" name="Mol. Ecol. Resour.">
        <title>The genomes of chicory, endive, great burdock and yacon provide insights into Asteraceae palaeo-polyploidization history and plant inulin production.</title>
        <authorList>
            <person name="Fan W."/>
            <person name="Wang S."/>
            <person name="Wang H."/>
            <person name="Wang A."/>
            <person name="Jiang F."/>
            <person name="Liu H."/>
            <person name="Zhao H."/>
            <person name="Xu D."/>
            <person name="Zhang Y."/>
        </authorList>
    </citation>
    <scope>NUCLEOTIDE SEQUENCE [LARGE SCALE GENOMIC DNA]</scope>
    <source>
        <strain evidence="2">cv. Yunnan</strain>
    </source>
</reference>
<dbReference type="EMBL" id="CM042022">
    <property type="protein sequence ID" value="KAI3815220.1"/>
    <property type="molecule type" value="Genomic_DNA"/>
</dbReference>
<proteinExistence type="predicted"/>
<accession>A0ACB9J4K2</accession>
<reference evidence="1 2" key="2">
    <citation type="journal article" date="2022" name="Mol. Ecol. Resour.">
        <title>The genomes of chicory, endive, great burdock and yacon provide insights into Asteraceae paleo-polyploidization history and plant inulin production.</title>
        <authorList>
            <person name="Fan W."/>
            <person name="Wang S."/>
            <person name="Wang H."/>
            <person name="Wang A."/>
            <person name="Jiang F."/>
            <person name="Liu H."/>
            <person name="Zhao H."/>
            <person name="Xu D."/>
            <person name="Zhang Y."/>
        </authorList>
    </citation>
    <scope>NUCLEOTIDE SEQUENCE [LARGE SCALE GENOMIC DNA]</scope>
    <source>
        <strain evidence="2">cv. Yunnan</strain>
        <tissue evidence="1">Leaves</tissue>
    </source>
</reference>
<sequence>MMEVTARGGGRGDSLVLPGGGVVVTCNNGDEVGEATASLSRSGIIVTATPRSPSPSPFPFPTSNFLQSTNPPPSAPTGSPAASSPTPSTGNPLSSTRNES</sequence>
<evidence type="ECO:0000313" key="1">
    <source>
        <dbReference type="EMBL" id="KAI3815220.1"/>
    </source>
</evidence>
<protein>
    <submittedName>
        <fullName evidence="1">Uncharacterized protein</fullName>
    </submittedName>
</protein>
<gene>
    <name evidence="1" type="ORF">L1987_14880</name>
</gene>
<dbReference type="Proteomes" id="UP001056120">
    <property type="component" value="Linkage Group LG05"/>
</dbReference>
<keyword evidence="2" id="KW-1185">Reference proteome</keyword>
<evidence type="ECO:0000313" key="2">
    <source>
        <dbReference type="Proteomes" id="UP001056120"/>
    </source>
</evidence>
<name>A0ACB9J4K2_9ASTR</name>
<organism evidence="1 2">
    <name type="scientific">Smallanthus sonchifolius</name>
    <dbReference type="NCBI Taxonomy" id="185202"/>
    <lineage>
        <taxon>Eukaryota</taxon>
        <taxon>Viridiplantae</taxon>
        <taxon>Streptophyta</taxon>
        <taxon>Embryophyta</taxon>
        <taxon>Tracheophyta</taxon>
        <taxon>Spermatophyta</taxon>
        <taxon>Magnoliopsida</taxon>
        <taxon>eudicotyledons</taxon>
        <taxon>Gunneridae</taxon>
        <taxon>Pentapetalae</taxon>
        <taxon>asterids</taxon>
        <taxon>campanulids</taxon>
        <taxon>Asterales</taxon>
        <taxon>Asteraceae</taxon>
        <taxon>Asteroideae</taxon>
        <taxon>Heliantheae alliance</taxon>
        <taxon>Millerieae</taxon>
        <taxon>Smallanthus</taxon>
    </lineage>
</organism>